<gene>
    <name evidence="1" type="ORF">CRYO30217_02280</name>
</gene>
<evidence type="ECO:0000313" key="1">
    <source>
        <dbReference type="EMBL" id="CAG5083753.1"/>
    </source>
</evidence>
<keyword evidence="2" id="KW-1185">Reference proteome</keyword>
<dbReference type="AlphaFoldDB" id="A0A916JPY8"/>
<proteinExistence type="predicted"/>
<accession>A0A916JPY8</accession>
<reference evidence="1" key="1">
    <citation type="submission" date="2021-04" db="EMBL/GenBank/DDBJ databases">
        <authorList>
            <person name="Rodrigo-Torres L."/>
            <person name="Arahal R. D."/>
            <person name="Lucena T."/>
        </authorList>
    </citation>
    <scope>NUCLEOTIDE SEQUENCE</scope>
    <source>
        <strain evidence="1">AS29M-1</strain>
    </source>
</reference>
<dbReference type="EMBL" id="OU015584">
    <property type="protein sequence ID" value="CAG5083753.1"/>
    <property type="molecule type" value="Genomic_DNA"/>
</dbReference>
<dbReference type="RefSeq" id="WP_258542511.1">
    <property type="nucleotide sequence ID" value="NZ_OU015584.1"/>
</dbReference>
<name>A0A916JPY8_9FLAO</name>
<organism evidence="1 2">
    <name type="scientific">Parvicella tangerina</name>
    <dbReference type="NCBI Taxonomy" id="2829795"/>
    <lineage>
        <taxon>Bacteria</taxon>
        <taxon>Pseudomonadati</taxon>
        <taxon>Bacteroidota</taxon>
        <taxon>Flavobacteriia</taxon>
        <taxon>Flavobacteriales</taxon>
        <taxon>Parvicellaceae</taxon>
        <taxon>Parvicella</taxon>
    </lineage>
</organism>
<sequence length="219" mass="25385">MAKVRSIANLNGKLGDVVFFKRNGRTIVRTKRADMSKRLKEDACYEGHRNRYEYLKVVNAFATAIYRMGKEYAQKTDYKSHNKLYSRISQVLLSHDIEDLPLQEIRKHVKGLVLNFKETLPPISAGLHDDDIILGCDTAIEREARIKILIGTLPKVRKYKDKFKADVNMQAVDIIEFTVYPEDHLQNIKVPIALQEDQVVVVITNYFDGEYEQEWVRVV</sequence>
<dbReference type="KEGG" id="ptan:CRYO30217_02280"/>
<dbReference type="Proteomes" id="UP000683507">
    <property type="component" value="Chromosome"/>
</dbReference>
<evidence type="ECO:0000313" key="2">
    <source>
        <dbReference type="Proteomes" id="UP000683507"/>
    </source>
</evidence>
<protein>
    <submittedName>
        <fullName evidence="1">Uncharacterized protein</fullName>
    </submittedName>
</protein>